<dbReference type="EMBL" id="JAQNDL010000003">
    <property type="protein sequence ID" value="MDC0722496.1"/>
    <property type="molecule type" value="Genomic_DNA"/>
</dbReference>
<dbReference type="SUPFAM" id="SSF63829">
    <property type="entry name" value="Calcium-dependent phosphotriesterase"/>
    <property type="match status" value="1"/>
</dbReference>
<reference evidence="1 2" key="1">
    <citation type="submission" date="2022-11" db="EMBL/GenBank/DDBJ databases">
        <title>Minimal conservation of predation-associated metabolite biosynthetic gene clusters underscores biosynthetic potential of Myxococcota including descriptions for ten novel species: Archangium lansinium sp. nov., Myxococcus landrumus sp. nov., Nannocystis bai.</title>
        <authorList>
            <person name="Ahearne A."/>
            <person name="Stevens C."/>
            <person name="Dowd S."/>
        </authorList>
    </citation>
    <scope>NUCLEOTIDE SEQUENCE [LARGE SCALE GENOMIC DNA]</scope>
    <source>
        <strain evidence="1 2">BB15-2</strain>
    </source>
</reference>
<accession>A0ABT5E9G5</accession>
<gene>
    <name evidence="1" type="ORF">POL25_36745</name>
</gene>
<organism evidence="1 2">
    <name type="scientific">Nannocystis bainbridge</name>
    <dbReference type="NCBI Taxonomy" id="2995303"/>
    <lineage>
        <taxon>Bacteria</taxon>
        <taxon>Pseudomonadati</taxon>
        <taxon>Myxococcota</taxon>
        <taxon>Polyangia</taxon>
        <taxon>Nannocystales</taxon>
        <taxon>Nannocystaceae</taxon>
        <taxon>Nannocystis</taxon>
    </lineage>
</organism>
<keyword evidence="2" id="KW-1185">Reference proteome</keyword>
<name>A0ABT5E9G5_9BACT</name>
<protein>
    <submittedName>
        <fullName evidence="1">Uncharacterized protein</fullName>
    </submittedName>
</protein>
<dbReference type="Proteomes" id="UP001221686">
    <property type="component" value="Unassembled WGS sequence"/>
</dbReference>
<evidence type="ECO:0000313" key="1">
    <source>
        <dbReference type="EMBL" id="MDC0722496.1"/>
    </source>
</evidence>
<comment type="caution">
    <text evidence="1">The sequence shown here is derived from an EMBL/GenBank/DDBJ whole genome shotgun (WGS) entry which is preliminary data.</text>
</comment>
<proteinExistence type="predicted"/>
<sequence length="462" mass="49369">MRLMPDELKSAGIVTVEVDVEGADAVSMSVDLGEPVALVPMNAGTFTGEIAVFGESWNGTHDVVAIATRDEEVSEPWPATFTVAASAAGGEAWLKKSSLVPSYGNAIDVDDQGGVVELFTYSTPEGQRCHLRRRDTDGEVVWLGDSRWIAHGFDCAGEDVKFAPDGTIWALVNVYENGFGRWQIWHLDDDGLPLGQTPEEGNLTHMGRGLDVNVAGDVLLCGTRPATPGEDDAWVRLRRVDTEPWTQPWDYRAPYALDKVHKFSERTQDCAFVEDRIVVVGDAVGPHEQGNPDIQTRGFAVEFSFTATVLADVANPAALAWHSGNQALAPGHAGGYVVAGDNCNAMVSPCNATKGVLRWFSLGATQVEMQPTANAKHLTDIAWSAAGYAVVAAQGLQNEDGFLVQGWSSGAAEPVLHYQGGPTKLQVATGIAADQVGFIFAGGYFQELDDTLAAGVAKVHPY</sequence>
<evidence type="ECO:0000313" key="2">
    <source>
        <dbReference type="Proteomes" id="UP001221686"/>
    </source>
</evidence>